<proteinExistence type="predicted"/>
<evidence type="ECO:0000313" key="2">
    <source>
        <dbReference type="EMBL" id="MFC1849912.1"/>
    </source>
</evidence>
<keyword evidence="3" id="KW-1185">Reference proteome</keyword>
<feature type="compositionally biased region" description="Basic and acidic residues" evidence="1">
    <location>
        <begin position="73"/>
        <end position="82"/>
    </location>
</feature>
<gene>
    <name evidence="2" type="ORF">ACFL27_06855</name>
</gene>
<sequence length="109" mass="12527">MAAKDRATRIQQKKQAEERLARRIDELKEKGKSQEQIKKDAVVRKYEALVKDAINRLNALDQKEIKVQQAKTAKLEKKAEPKVKKKDKKAAAKSDSKKKDKKSKKQKAT</sequence>
<feature type="compositionally biased region" description="Basic and acidic residues" evidence="1">
    <location>
        <begin position="89"/>
        <end position="98"/>
    </location>
</feature>
<evidence type="ECO:0000256" key="1">
    <source>
        <dbReference type="SAM" id="MobiDB-lite"/>
    </source>
</evidence>
<comment type="caution">
    <text evidence="2">The sequence shown here is derived from an EMBL/GenBank/DDBJ whole genome shotgun (WGS) entry which is preliminary data.</text>
</comment>
<reference evidence="2 3" key="1">
    <citation type="submission" date="2024-09" db="EMBL/GenBank/DDBJ databases">
        <title>Laminarin stimulates single cell rates of sulfate reduction while oxygen inhibits transcriptomic activity in coastal marine sediment.</title>
        <authorList>
            <person name="Lindsay M."/>
            <person name="Orcutt B."/>
            <person name="Emerson D."/>
            <person name="Stepanauskas R."/>
            <person name="D'Angelo T."/>
        </authorList>
    </citation>
    <scope>NUCLEOTIDE SEQUENCE [LARGE SCALE GENOMIC DNA]</scope>
    <source>
        <strain evidence="2">SAG AM-311-K15</strain>
    </source>
</reference>
<dbReference type="Proteomes" id="UP001594351">
    <property type="component" value="Unassembled WGS sequence"/>
</dbReference>
<feature type="compositionally biased region" description="Basic residues" evidence="1">
    <location>
        <begin position="99"/>
        <end position="109"/>
    </location>
</feature>
<accession>A0ABV6YUM8</accession>
<protein>
    <submittedName>
        <fullName evidence="2">Uncharacterized protein</fullName>
    </submittedName>
</protein>
<evidence type="ECO:0000313" key="3">
    <source>
        <dbReference type="Proteomes" id="UP001594351"/>
    </source>
</evidence>
<dbReference type="EMBL" id="JBHPBY010000065">
    <property type="protein sequence ID" value="MFC1849912.1"/>
    <property type="molecule type" value="Genomic_DNA"/>
</dbReference>
<name>A0ABV6YUM8_UNCC1</name>
<organism evidence="2 3">
    <name type="scientific">candidate division CSSED10-310 bacterium</name>
    <dbReference type="NCBI Taxonomy" id="2855610"/>
    <lineage>
        <taxon>Bacteria</taxon>
        <taxon>Bacteria division CSSED10-310</taxon>
    </lineage>
</organism>
<feature type="region of interest" description="Disordered" evidence="1">
    <location>
        <begin position="71"/>
        <end position="109"/>
    </location>
</feature>